<protein>
    <submittedName>
        <fullName evidence="2">ShiA-like protein</fullName>
    </submittedName>
</protein>
<reference evidence="2 3" key="1">
    <citation type="submission" date="2018-12" db="EMBL/GenBank/DDBJ databases">
        <authorList>
            <consortium name="Pathogen Informatics"/>
        </authorList>
    </citation>
    <scope>NUCLEOTIDE SEQUENCE [LARGE SCALE GENOMIC DNA]</scope>
    <source>
        <strain evidence="2 3">NCTC7406</strain>
    </source>
</reference>
<dbReference type="InterPro" id="IPR019734">
    <property type="entry name" value="TPR_rpt"/>
</dbReference>
<evidence type="ECO:0000313" key="3">
    <source>
        <dbReference type="Proteomes" id="UP000276345"/>
    </source>
</evidence>
<evidence type="ECO:0000313" key="2">
    <source>
        <dbReference type="EMBL" id="VEA09329.1"/>
    </source>
</evidence>
<dbReference type="EMBL" id="LR134142">
    <property type="protein sequence ID" value="VEA09329.1"/>
    <property type="molecule type" value="Genomic_DNA"/>
</dbReference>
<evidence type="ECO:0000256" key="1">
    <source>
        <dbReference type="PROSITE-ProRule" id="PRU00339"/>
    </source>
</evidence>
<dbReference type="PROSITE" id="PS50005">
    <property type="entry name" value="TPR"/>
    <property type="match status" value="1"/>
</dbReference>
<name>A0A3S4IZN1_SALET</name>
<dbReference type="Gene3D" id="1.25.40.10">
    <property type="entry name" value="Tetratricopeptide repeat domain"/>
    <property type="match status" value="1"/>
</dbReference>
<proteinExistence type="predicted"/>
<feature type="repeat" description="TPR" evidence="1">
    <location>
        <begin position="114"/>
        <end position="147"/>
    </location>
</feature>
<sequence>MEIKFPGRKKIDNYIEKTDPEAIQNALHEAQEIMYDAWDADDAINAIQLIKKALRKSPLCADAYSYYSHISGDSPLSKLAYLENAVYVGEKALEAPVSDFKGDCWSIIETRPYMRARACLAACLWDVGYYDKAILHYQEMLALNPNDNQGLRYILSSHYLDLEMINELKVLLVSYPDDSSPFFLYTTALLAFRDKSSSADAAAREAISGNHYIPVFLKGRTKLYENNQEYITAGGCDEAIEYVNNNLLAWIRTPGALDWLADINKSMNK</sequence>
<dbReference type="Proteomes" id="UP000276345">
    <property type="component" value="Chromosome"/>
</dbReference>
<organism evidence="2 3">
    <name type="scientific">Salmonella enterica subsp. enterica serovar Sanjuan</name>
    <dbReference type="NCBI Taxonomy" id="1160765"/>
    <lineage>
        <taxon>Bacteria</taxon>
        <taxon>Pseudomonadati</taxon>
        <taxon>Pseudomonadota</taxon>
        <taxon>Gammaproteobacteria</taxon>
        <taxon>Enterobacterales</taxon>
        <taxon>Enterobacteriaceae</taxon>
        <taxon>Salmonella</taxon>
    </lineage>
</organism>
<dbReference type="AlphaFoldDB" id="A0A3S4IZN1"/>
<dbReference type="InterPro" id="IPR011990">
    <property type="entry name" value="TPR-like_helical_dom_sf"/>
</dbReference>
<keyword evidence="1" id="KW-0802">TPR repeat</keyword>
<accession>A0A3S4IZN1</accession>
<dbReference type="SUPFAM" id="SSF48452">
    <property type="entry name" value="TPR-like"/>
    <property type="match status" value="1"/>
</dbReference>
<gene>
    <name evidence="2" type="ORF">NCTC7406_04567</name>
</gene>